<proteinExistence type="predicted"/>
<evidence type="ECO:0000313" key="1">
    <source>
        <dbReference type="EMBL" id="GAU94513.1"/>
    </source>
</evidence>
<organism evidence="1 2">
    <name type="scientific">Ramazzottius varieornatus</name>
    <name type="common">Water bear</name>
    <name type="synonym">Tardigrade</name>
    <dbReference type="NCBI Taxonomy" id="947166"/>
    <lineage>
        <taxon>Eukaryota</taxon>
        <taxon>Metazoa</taxon>
        <taxon>Ecdysozoa</taxon>
        <taxon>Tardigrada</taxon>
        <taxon>Eutardigrada</taxon>
        <taxon>Parachela</taxon>
        <taxon>Hypsibioidea</taxon>
        <taxon>Ramazzottiidae</taxon>
        <taxon>Ramazzottius</taxon>
    </lineage>
</organism>
<reference evidence="1 2" key="1">
    <citation type="journal article" date="2016" name="Nat. Commun.">
        <title>Extremotolerant tardigrade genome and improved radiotolerance of human cultured cells by tardigrade-unique protein.</title>
        <authorList>
            <person name="Hashimoto T."/>
            <person name="Horikawa D.D."/>
            <person name="Saito Y."/>
            <person name="Kuwahara H."/>
            <person name="Kozuka-Hata H."/>
            <person name="Shin-I T."/>
            <person name="Minakuchi Y."/>
            <person name="Ohishi K."/>
            <person name="Motoyama A."/>
            <person name="Aizu T."/>
            <person name="Enomoto A."/>
            <person name="Kondo K."/>
            <person name="Tanaka S."/>
            <person name="Hara Y."/>
            <person name="Koshikawa S."/>
            <person name="Sagara H."/>
            <person name="Miura T."/>
            <person name="Yokobori S."/>
            <person name="Miyagawa K."/>
            <person name="Suzuki Y."/>
            <person name="Kubo T."/>
            <person name="Oyama M."/>
            <person name="Kohara Y."/>
            <person name="Fujiyama A."/>
            <person name="Arakawa K."/>
            <person name="Katayama T."/>
            <person name="Toyoda A."/>
            <person name="Kunieda T."/>
        </authorList>
    </citation>
    <scope>NUCLEOTIDE SEQUENCE [LARGE SCALE GENOMIC DNA]</scope>
    <source>
        <strain evidence="1 2">YOKOZUNA-1</strain>
    </source>
</reference>
<protein>
    <submittedName>
        <fullName evidence="1">Uncharacterized protein</fullName>
    </submittedName>
</protein>
<dbReference type="AlphaFoldDB" id="A0A1D1V6Q5"/>
<gene>
    <name evidence="1" type="primary">RvY_06274-1</name>
    <name evidence="1" type="synonym">RvY_06274.1</name>
    <name evidence="1" type="ORF">RvY_06274</name>
</gene>
<name>A0A1D1V6Q5_RAMVA</name>
<sequence>MSAMLLGPDPPARNLSPEWLRRAKHLMEALFLRIDVALLADSWLLPLAVLSGRLLMTRPMFQYANMAISKGTM</sequence>
<keyword evidence="2" id="KW-1185">Reference proteome</keyword>
<comment type="caution">
    <text evidence="1">The sequence shown here is derived from an EMBL/GenBank/DDBJ whole genome shotgun (WGS) entry which is preliminary data.</text>
</comment>
<accession>A0A1D1V6Q5</accession>
<dbReference type="Proteomes" id="UP000186922">
    <property type="component" value="Unassembled WGS sequence"/>
</dbReference>
<dbReference type="EMBL" id="BDGG01000002">
    <property type="protein sequence ID" value="GAU94513.1"/>
    <property type="molecule type" value="Genomic_DNA"/>
</dbReference>
<evidence type="ECO:0000313" key="2">
    <source>
        <dbReference type="Proteomes" id="UP000186922"/>
    </source>
</evidence>